<dbReference type="SMART" id="SM00706">
    <property type="entry name" value="TECPR"/>
    <property type="match status" value="5"/>
</dbReference>
<organism evidence="2 3">
    <name type="scientific">Geodia barretti</name>
    <name type="common">Barrett's horny sponge</name>
    <dbReference type="NCBI Taxonomy" id="519541"/>
    <lineage>
        <taxon>Eukaryota</taxon>
        <taxon>Metazoa</taxon>
        <taxon>Porifera</taxon>
        <taxon>Demospongiae</taxon>
        <taxon>Heteroscleromorpha</taxon>
        <taxon>Tetractinellida</taxon>
        <taxon>Astrophorina</taxon>
        <taxon>Geodiidae</taxon>
        <taxon>Geodia</taxon>
    </lineage>
</organism>
<reference evidence="2" key="1">
    <citation type="submission" date="2023-03" db="EMBL/GenBank/DDBJ databases">
        <authorList>
            <person name="Steffen K."/>
            <person name="Cardenas P."/>
        </authorList>
    </citation>
    <scope>NUCLEOTIDE SEQUENCE</scope>
</reference>
<feature type="chain" id="PRO_5041316370" evidence="1">
    <location>
        <begin position="18"/>
        <end position="245"/>
    </location>
</feature>
<proteinExistence type="predicted"/>
<evidence type="ECO:0000256" key="1">
    <source>
        <dbReference type="SAM" id="SignalP"/>
    </source>
</evidence>
<keyword evidence="3" id="KW-1185">Reference proteome</keyword>
<protein>
    <submittedName>
        <fullName evidence="2">Lectin L6</fullName>
    </submittedName>
</protein>
<accession>A0AA35TGR3</accession>
<keyword evidence="1" id="KW-0732">Signal</keyword>
<dbReference type="InterPro" id="IPR006624">
    <property type="entry name" value="Beta-propeller_rpt_TECPR"/>
</dbReference>
<comment type="caution">
    <text evidence="2">The sequence shown here is derived from an EMBL/GenBank/DDBJ whole genome shotgun (WGS) entry which is preliminary data.</text>
</comment>
<dbReference type="Proteomes" id="UP001174909">
    <property type="component" value="Unassembled WGS sequence"/>
</dbReference>
<evidence type="ECO:0000313" key="2">
    <source>
        <dbReference type="EMBL" id="CAI8047374.1"/>
    </source>
</evidence>
<name>A0AA35TGR3_GEOBA</name>
<dbReference type="AlphaFoldDB" id="A0AA35TGR3"/>
<dbReference type="Pfam" id="PF19193">
    <property type="entry name" value="Tectonin"/>
    <property type="match status" value="1"/>
</dbReference>
<gene>
    <name evidence="2" type="ORF">GBAR_LOCUS26178</name>
</gene>
<sequence>MFPIAALLVAVLGFASAQGWTQIPRSLLQVSGNLNYLWGVDHDMAVFMCERPCTRNWKVIPGYLVQLDADDQYVWGVNMDDEIFFRPVDGTGHWTKVLGHLIHVSTSGHGYIWGTNRNHNTFKCKKPCSGDWVKVDGHLKQVDGGDREVCGINEQNTIFCRPVDGSGTWRHVSDGFTYVTASGSYDIFAVGTNNAVFSCKKPCIGHEWNQLGHNQLTRLVQCDATINALFGVDSSESTWRKDIAL</sequence>
<feature type="signal peptide" evidence="1">
    <location>
        <begin position="1"/>
        <end position="17"/>
    </location>
</feature>
<evidence type="ECO:0000313" key="3">
    <source>
        <dbReference type="Proteomes" id="UP001174909"/>
    </source>
</evidence>
<dbReference type="EMBL" id="CASHTH010003631">
    <property type="protein sequence ID" value="CAI8047374.1"/>
    <property type="molecule type" value="Genomic_DNA"/>
</dbReference>